<dbReference type="SMART" id="SM00320">
    <property type="entry name" value="WD40"/>
    <property type="match status" value="9"/>
</dbReference>
<dbReference type="AlphaFoldDB" id="A0AAQ3KR68"/>
<keyword evidence="5" id="KW-1185">Reference proteome</keyword>
<sequence>MLFLVLSPKHSDNATKRKATSLYKPVRLSQDTNALIYNLIALWFLPLLNRDWRQVSLSLSITLFAVGFPRWRNPRAIRLHPPRQMPTTTNTPIGRDLIFLILQFLDEEKYKETVHKLEEESAIYFNTRYFEELILEGKMEEGEKYLSGFTKMDDNRYTMKIVFEIRKQKYLEALDMGDKAKAIDILQKELKVFSRYNADLFKEMAALLTMDNFRENAQLSLYRDTMSARQMLVTELKKLISLNPLLRDKLQFPKIRSLRLRHLINQSLNWQHSLCNNSRISPDIKSLFVDHSCHQSNSSQLPSHGPIMKSTPKTGSFLPLGTHGQAVAPLPASLAGWMNNAYSFPPHPPNSATTLGPSAALLKYPLTSATGNPAFFYHSADPEHVAKRPRSMGLSQEIGLLGAHLHTGYPSVATNHSSLDELPKIVVTTLNQGSSVVSMDFHPVVQTILLVGTKIGDISIWELASKKRIAHREFKVWDHQECSTSLQAALTMETAISVNRVTWNADGKQCAVAYSKHLVHLFTFNSRDELLNHLQIEAHHGGVNDVAFSQPNEKKFVITCGDDKTVKVVWDAISGVIQYTFEGHETSVCSVLPHIKETFPLIFSTSSGGTIKAWFYENGGPKLSYTAPNNWCHAAMVYSADGKRLFSCGTAKDGTSSLVEWNDADGTINRTYEGLSIQSIGVIQFDLIKNKFIAVGDEFMVKFWDMNNPKMLTSTDAEGGLEALPRVRINKNGSLLASSANNNGIKILANADGKLLLFPENLFYIVTRRAFDSISKNGDGENFDERRIPRLTDESLEKSNIWKLTEISEPSQLCYLQLPDNSVTAKVSRLTYSKSGYGVLALAFNGVHKLWKWFATDLNDTRSRKAPALATTSMTPVLWQPSNCSMPMTNEISGLDTDKTVHCFALSKNDSYVVSASGKKISLFNMMTFKIMATFMVTPPVATYVAFHPLDNNIIAIGMDDSTIQIYNVQLDEVKFKLRQHHKRITGLAFSLVLEILISSGADCQLCAWVLDGWEMKDSKLLQLPEEEAFNLHRETKVQFHFDQTQLLVANERQLSIYDAAKLECLKQWILQDGLITDATYSCNSQMIYTTLMDGSVNIFTETLILKCRIKPTAYLNAQPSLSGYPLVVAAHPSLCNQFAMGLSDGHVIILEPLESEWGTTPVEEDIGNLSLASRPTNN</sequence>
<dbReference type="PROSITE" id="PS50897">
    <property type="entry name" value="CTLH"/>
    <property type="match status" value="1"/>
</dbReference>
<dbReference type="SUPFAM" id="SSF117289">
    <property type="entry name" value="Nucleoporin domain"/>
    <property type="match status" value="1"/>
</dbReference>
<evidence type="ECO:0000313" key="4">
    <source>
        <dbReference type="EMBL" id="WOL13548.1"/>
    </source>
</evidence>
<gene>
    <name evidence="4" type="ORF">Cni_G22318</name>
</gene>
<dbReference type="GO" id="GO:0006355">
    <property type="term" value="P:regulation of DNA-templated transcription"/>
    <property type="evidence" value="ECO:0007669"/>
    <property type="project" value="InterPro"/>
</dbReference>
<dbReference type="InterPro" id="IPR054080">
    <property type="entry name" value="TPR1-like_2nd"/>
</dbReference>
<evidence type="ECO:0000256" key="1">
    <source>
        <dbReference type="ARBA" id="ARBA00022574"/>
    </source>
</evidence>
<dbReference type="InterPro" id="IPR054532">
    <property type="entry name" value="TPL_SMU1_LisH-like"/>
</dbReference>
<dbReference type="Pfam" id="PF21889">
    <property type="entry name" value="TPR1-like_2nd"/>
    <property type="match status" value="1"/>
</dbReference>
<dbReference type="SUPFAM" id="SSF50978">
    <property type="entry name" value="WD40 repeat-like"/>
    <property type="match status" value="2"/>
</dbReference>
<reference evidence="4 5" key="1">
    <citation type="submission" date="2023-10" db="EMBL/GenBank/DDBJ databases">
        <title>Chromosome-scale genome assembly provides insights into flower coloration mechanisms of Canna indica.</title>
        <authorList>
            <person name="Li C."/>
        </authorList>
    </citation>
    <scope>NUCLEOTIDE SEQUENCE [LARGE SCALE GENOMIC DNA]</scope>
    <source>
        <tissue evidence="4">Flower</tissue>
    </source>
</reference>
<dbReference type="Gene3D" id="2.130.10.10">
    <property type="entry name" value="YVTN repeat-like/Quinoprotein amine dehydrogenase"/>
    <property type="match status" value="3"/>
</dbReference>
<dbReference type="InterPro" id="IPR027728">
    <property type="entry name" value="Topless_fam"/>
</dbReference>
<protein>
    <submittedName>
        <fullName evidence="4">Protein TPR3 isoform X2</fullName>
    </submittedName>
</protein>
<dbReference type="InterPro" id="IPR006595">
    <property type="entry name" value="CTLH_C"/>
</dbReference>
<feature type="domain" description="CTLH" evidence="3">
    <location>
        <begin position="123"/>
        <end position="181"/>
    </location>
</feature>
<organism evidence="4 5">
    <name type="scientific">Canna indica</name>
    <name type="common">Indian-shot</name>
    <dbReference type="NCBI Taxonomy" id="4628"/>
    <lineage>
        <taxon>Eukaryota</taxon>
        <taxon>Viridiplantae</taxon>
        <taxon>Streptophyta</taxon>
        <taxon>Embryophyta</taxon>
        <taxon>Tracheophyta</taxon>
        <taxon>Spermatophyta</taxon>
        <taxon>Magnoliopsida</taxon>
        <taxon>Liliopsida</taxon>
        <taxon>Zingiberales</taxon>
        <taxon>Cannaceae</taxon>
        <taxon>Canna</taxon>
    </lineage>
</organism>
<dbReference type="EMBL" id="CP136896">
    <property type="protein sequence ID" value="WOL13548.1"/>
    <property type="molecule type" value="Genomic_DNA"/>
</dbReference>
<dbReference type="InterPro" id="IPR015943">
    <property type="entry name" value="WD40/YVTN_repeat-like_dom_sf"/>
</dbReference>
<dbReference type="Pfam" id="PF17814">
    <property type="entry name" value="LisH_TPL"/>
    <property type="match status" value="1"/>
</dbReference>
<dbReference type="Pfam" id="PF00400">
    <property type="entry name" value="WD40"/>
    <property type="match status" value="2"/>
</dbReference>
<evidence type="ECO:0000259" key="3">
    <source>
        <dbReference type="PROSITE" id="PS50897"/>
    </source>
</evidence>
<dbReference type="InterPro" id="IPR036322">
    <property type="entry name" value="WD40_repeat_dom_sf"/>
</dbReference>
<keyword evidence="1" id="KW-0853">WD repeat</keyword>
<dbReference type="Proteomes" id="UP001327560">
    <property type="component" value="Chromosome 7"/>
</dbReference>
<evidence type="ECO:0000256" key="2">
    <source>
        <dbReference type="ARBA" id="ARBA00022737"/>
    </source>
</evidence>
<proteinExistence type="predicted"/>
<evidence type="ECO:0000313" key="5">
    <source>
        <dbReference type="Proteomes" id="UP001327560"/>
    </source>
</evidence>
<dbReference type="InterPro" id="IPR048419">
    <property type="entry name" value="Topless_Znf"/>
</dbReference>
<dbReference type="PROSITE" id="PS50896">
    <property type="entry name" value="LISH"/>
    <property type="match status" value="1"/>
</dbReference>
<keyword evidence="2" id="KW-0677">Repeat</keyword>
<dbReference type="PANTHER" id="PTHR44083:SF45">
    <property type="entry name" value="TOPLESS-RELATED PROTEIN 1"/>
    <property type="match status" value="1"/>
</dbReference>
<dbReference type="Pfam" id="PF21359">
    <property type="entry name" value="zf_topless"/>
    <property type="match status" value="1"/>
</dbReference>
<dbReference type="InterPro" id="IPR006594">
    <property type="entry name" value="LisH"/>
</dbReference>
<accession>A0AAQ3KR68</accession>
<dbReference type="SMART" id="SM00667">
    <property type="entry name" value="LisH"/>
    <property type="match status" value="1"/>
</dbReference>
<name>A0AAQ3KR68_9LILI</name>
<dbReference type="SMART" id="SM00668">
    <property type="entry name" value="CTLH"/>
    <property type="match status" value="1"/>
</dbReference>
<dbReference type="PANTHER" id="PTHR44083">
    <property type="entry name" value="TOPLESS-RELATED PROTEIN 1-RELATED"/>
    <property type="match status" value="1"/>
</dbReference>
<dbReference type="InterPro" id="IPR001680">
    <property type="entry name" value="WD40_rpt"/>
</dbReference>